<evidence type="ECO:0000313" key="1">
    <source>
        <dbReference type="EMBL" id="GLY85624.1"/>
    </source>
</evidence>
<accession>A0A9W6S1C5</accession>
<dbReference type="Proteomes" id="UP001165074">
    <property type="component" value="Unassembled WGS sequence"/>
</dbReference>
<protein>
    <submittedName>
        <fullName evidence="1">Uncharacterized protein</fullName>
    </submittedName>
</protein>
<keyword evidence="2" id="KW-1185">Reference proteome</keyword>
<dbReference type="EMBL" id="BSTK01000004">
    <property type="protein sequence ID" value="GLY85624.1"/>
    <property type="molecule type" value="Genomic_DNA"/>
</dbReference>
<name>A0A9W6S1C5_9ACTN</name>
<proteinExistence type="predicted"/>
<organism evidence="1 2">
    <name type="scientific">Actinoallomurus iriomotensis</name>
    <dbReference type="NCBI Taxonomy" id="478107"/>
    <lineage>
        <taxon>Bacteria</taxon>
        <taxon>Bacillati</taxon>
        <taxon>Actinomycetota</taxon>
        <taxon>Actinomycetes</taxon>
        <taxon>Streptosporangiales</taxon>
        <taxon>Thermomonosporaceae</taxon>
        <taxon>Actinoallomurus</taxon>
    </lineage>
</organism>
<sequence>MTIFGRFAEYGIFRAAERFFFSSTKALEHSHYHPEPPGTGFNPVRSFENQNHARLSAIYGDRLKIIGNGPAVEGHLRDLELLPDSFHNKLVEHFTGHPEGGIYIIDGPVTEVLTDLRGVSPRGWSEGMG</sequence>
<dbReference type="RefSeq" id="WP_285572647.1">
    <property type="nucleotide sequence ID" value="NZ_BSTK01000004.1"/>
</dbReference>
<reference evidence="1" key="1">
    <citation type="submission" date="2023-03" db="EMBL/GenBank/DDBJ databases">
        <title>Actinoallomurus iriomotensis NBRC 103684.</title>
        <authorList>
            <person name="Ichikawa N."/>
            <person name="Sato H."/>
            <person name="Tonouchi N."/>
        </authorList>
    </citation>
    <scope>NUCLEOTIDE SEQUENCE</scope>
    <source>
        <strain evidence="1">NBRC 103684</strain>
    </source>
</reference>
<gene>
    <name evidence="1" type="ORF">Airi02_035530</name>
</gene>
<evidence type="ECO:0000313" key="2">
    <source>
        <dbReference type="Proteomes" id="UP001165074"/>
    </source>
</evidence>
<dbReference type="AlphaFoldDB" id="A0A9W6S1C5"/>
<comment type="caution">
    <text evidence="1">The sequence shown here is derived from an EMBL/GenBank/DDBJ whole genome shotgun (WGS) entry which is preliminary data.</text>
</comment>